<keyword evidence="7" id="KW-0863">Zinc-finger</keyword>
<dbReference type="InterPro" id="IPR006172">
    <property type="entry name" value="DNA-dir_DNA_pol_B"/>
</dbReference>
<feature type="compositionally biased region" description="Low complexity" evidence="13">
    <location>
        <begin position="156"/>
        <end position="165"/>
    </location>
</feature>
<dbReference type="NCBIfam" id="TIGR00592">
    <property type="entry name" value="pol2"/>
    <property type="match status" value="1"/>
</dbReference>
<evidence type="ECO:0000256" key="6">
    <source>
        <dbReference type="ARBA" id="ARBA00022723"/>
    </source>
</evidence>
<evidence type="ECO:0000256" key="13">
    <source>
        <dbReference type="SAM" id="MobiDB-lite"/>
    </source>
</evidence>
<feature type="compositionally biased region" description="Basic and acidic residues" evidence="13">
    <location>
        <begin position="168"/>
        <end position="179"/>
    </location>
</feature>
<dbReference type="Gene3D" id="1.10.3200.20">
    <property type="entry name" value="DNA Polymerase alpha, zinc finger"/>
    <property type="match status" value="1"/>
</dbReference>
<evidence type="ECO:0000256" key="2">
    <source>
        <dbReference type="ARBA" id="ARBA00005755"/>
    </source>
</evidence>
<keyword evidence="6" id="KW-0479">Metal-binding</keyword>
<dbReference type="Gene3D" id="2.40.50.730">
    <property type="match status" value="1"/>
</dbReference>
<dbReference type="FunFam" id="3.30.70.2820:FF:000001">
    <property type="entry name" value="DNA polymerase"/>
    <property type="match status" value="1"/>
</dbReference>
<dbReference type="InterPro" id="IPR042087">
    <property type="entry name" value="DNA_pol_B_thumb"/>
</dbReference>
<dbReference type="PRINTS" id="PR00106">
    <property type="entry name" value="DNAPOLB"/>
</dbReference>
<evidence type="ECO:0000256" key="1">
    <source>
        <dbReference type="ARBA" id="ARBA00004123"/>
    </source>
</evidence>
<keyword evidence="8" id="KW-0862">Zinc</keyword>
<dbReference type="OrthoDB" id="6755010at2759"/>
<organism evidence="17 18">
    <name type="scientific">Parasitella parasitica</name>
    <dbReference type="NCBI Taxonomy" id="35722"/>
    <lineage>
        <taxon>Eukaryota</taxon>
        <taxon>Fungi</taxon>
        <taxon>Fungi incertae sedis</taxon>
        <taxon>Mucoromycota</taxon>
        <taxon>Mucoromycotina</taxon>
        <taxon>Mucoromycetes</taxon>
        <taxon>Mucorales</taxon>
        <taxon>Mucorineae</taxon>
        <taxon>Mucoraceae</taxon>
        <taxon>Parasitella</taxon>
    </lineage>
</organism>
<dbReference type="Gene3D" id="3.30.420.10">
    <property type="entry name" value="Ribonuclease H-like superfamily/Ribonuclease H"/>
    <property type="match status" value="1"/>
</dbReference>
<evidence type="ECO:0000259" key="14">
    <source>
        <dbReference type="Pfam" id="PF00136"/>
    </source>
</evidence>
<dbReference type="Gene3D" id="1.10.287.690">
    <property type="entry name" value="Helix hairpin bin"/>
    <property type="match status" value="1"/>
</dbReference>
<feature type="domain" description="DNA-directed DNA polymerase family B exonuclease" evidence="15">
    <location>
        <begin position="756"/>
        <end position="992"/>
    </location>
</feature>
<dbReference type="CDD" id="cd05776">
    <property type="entry name" value="DNA_polB_alpha_exo"/>
    <property type="match status" value="1"/>
</dbReference>
<dbReference type="Gene3D" id="3.30.70.2820">
    <property type="match status" value="1"/>
</dbReference>
<evidence type="ECO:0000313" key="18">
    <source>
        <dbReference type="Proteomes" id="UP000054107"/>
    </source>
</evidence>
<dbReference type="InterPro" id="IPR038256">
    <property type="entry name" value="Pol_alpha_znc_sf"/>
</dbReference>
<dbReference type="GO" id="GO:0006272">
    <property type="term" value="P:leading strand elongation"/>
    <property type="evidence" value="ECO:0007669"/>
    <property type="project" value="TreeGrafter"/>
</dbReference>
<evidence type="ECO:0000256" key="8">
    <source>
        <dbReference type="ARBA" id="ARBA00022833"/>
    </source>
</evidence>
<dbReference type="SUPFAM" id="SSF56672">
    <property type="entry name" value="DNA/RNA polymerases"/>
    <property type="match status" value="1"/>
</dbReference>
<dbReference type="GO" id="GO:0008270">
    <property type="term" value="F:zinc ion binding"/>
    <property type="evidence" value="ECO:0007669"/>
    <property type="project" value="UniProtKB-KW"/>
</dbReference>
<evidence type="ECO:0000256" key="5">
    <source>
        <dbReference type="ARBA" id="ARBA00022705"/>
    </source>
</evidence>
<proteinExistence type="inferred from homology"/>
<dbReference type="PANTHER" id="PTHR45861:SF1">
    <property type="entry name" value="DNA POLYMERASE ALPHA CATALYTIC SUBUNIT"/>
    <property type="match status" value="1"/>
</dbReference>
<feature type="region of interest" description="Disordered" evidence="13">
    <location>
        <begin position="142"/>
        <end position="201"/>
    </location>
</feature>
<feature type="compositionally biased region" description="Polar residues" evidence="13">
    <location>
        <begin position="283"/>
        <end position="295"/>
    </location>
</feature>
<dbReference type="CDD" id="cd05532">
    <property type="entry name" value="POLBc_alpha"/>
    <property type="match status" value="1"/>
</dbReference>
<dbReference type="Gene3D" id="3.90.1600.10">
    <property type="entry name" value="Palm domain of DNA polymerase"/>
    <property type="match status" value="1"/>
</dbReference>
<dbReference type="GO" id="GO:0003887">
    <property type="term" value="F:DNA-directed DNA polymerase activity"/>
    <property type="evidence" value="ECO:0007669"/>
    <property type="project" value="UniProtKB-KW"/>
</dbReference>
<dbReference type="Pfam" id="PF03104">
    <property type="entry name" value="DNA_pol_B_exo1"/>
    <property type="match status" value="1"/>
</dbReference>
<reference evidence="17 18" key="1">
    <citation type="submission" date="2014-09" db="EMBL/GenBank/DDBJ databases">
        <authorList>
            <person name="Ellenberger Sabrina"/>
        </authorList>
    </citation>
    <scope>NUCLEOTIDE SEQUENCE [LARGE SCALE GENOMIC DNA]</scope>
    <source>
        <strain evidence="17 18">CBS 412.66</strain>
    </source>
</reference>
<evidence type="ECO:0000256" key="10">
    <source>
        <dbReference type="ARBA" id="ARBA00023125"/>
    </source>
</evidence>
<dbReference type="PANTHER" id="PTHR45861">
    <property type="entry name" value="DNA POLYMERASE ALPHA CATALYTIC SUBUNIT"/>
    <property type="match status" value="1"/>
</dbReference>
<sequence>MLGIETLKSPGGVAPSLSELVWLDMLESERNLAFESASSSSLIPQKRALSSPSQEPALKMIHTVQKDLLVGVEPHLQQSNSRYIISQASHVDNEFTPTSTQAMDHDPVKNSATYSDHKGSLVRQSSEPVVVIVAEHGEEHKNSIAGISAGNLQKDGSGASRGSSADFEQERFEDTRDILNDNAYSNSTAESSPRSSADDNFYDARDSFSAANTTPNVLNPGPLAKAAAATSDTQAKKLGGINHDRNIAVQPETWPNVSEDAPSKVSQGEQPEAIDKSLEASKIVQSKRQPESQLDVNKAKESDDLHQQVLDISSALEIFTQDRRQSISKRLAIKENSKSTNANVTQDFVVSLSEQSEEIDELAPNSVDIADEIIDFHPGESGQAEELEQVEEIDYLYELDQEDKSEQVDELDQLFDLDQEDESDQVDELEEDESDQVDESDLVDELDESDQVDELDESDQVDELDKTDESGDANELLEIDECNGRNSMDQVEGFYDLGDMDQVDEFDDLIVDNLVDSLNEPDKADKEGHEPTDNTQEVFNTDTVVPMDANDPIDFTWDSEDKVMMEDSPIQSFEDDDIQVEEEDIQTQETATLPLDDVPLRFLDSYDIPRALPCLDLGFIAAANEIYVWWYDAYDIKQQGVVLLFGKYFDEKQECYISCCVRVKNVSRELYILPREFKVDDEGNPTTEAVELQDVQQELRIVLEHKNITAYKITVCDKKYAFNTKQVPKEATYMKLNYGYDDYEFPTSSSGKTFSRIFGANAAPLEHFLVDSKIMGPCWLKLKRPYPLGSDLSWCSLNLGVDNPGDCSVVADKQTIPPLNILSLSLQTKMSRLSQTNEILAASFIVYKNANIDSLDHTEGLNGKRCTIIRPPVGVPYPQDALDVMNKEGPGSKHNICLESSEFGLLSLLLGHNFFGGDLNVLLTRLKKLSVPHWHKLGRIKSKSAPRIFGNSDRSVSSIFYQRLHMSGRIVCDTFEASQDLIKSKSYHLSEIAKTQLDVIRQDIKPQQLDSYYETGASILCLAKHCSLDAYLTFALMAKLQILPLSKQLTNLAGNLWSHSIYGARSERNEYLLLHTFHKKGFICPDKPAAQKKRSFEFADESLELELPAAKRSGNADGKDASFEGGLVLDPKTGIYDKYVLLLDFNSLYPSIMQEYNVCFTTMDLDGDQEPEAPPSQDAMGVLPELVKMFVDRRKKVKRMMSNPGLSKEAKAQYHIEQMGLKLTANSMYGCLGSSCSRFFAKPLAAFITGKGRDILRKTVDMAEQSNLDVIYGDTDSIMINTNQTVFSKANKMGLDLKNKVNLRYKRLELDIDGIFRRTLLLRKKKYAAKVVRKQANGSYKEELEIKGIEVVRRDGCDLARSTSEHVLQLILANDPQEAIVDNIHAYIKTVALRVYTSQVPINDYIIRKQLTKSPEEYRTTKGNPHVIVAKDMRRSGIAVKAGDVIPYINCKKMTPDGHVRESRMPDDVRSGKAVIDKEWYLMRQVLPFVDRLCMPLDGTDRVKLAKCLEIAVPEALSGAGDDKLQADQIPVELPDRVQENDRHNCESLRFKCPSCNYAMTFSKSDDNAHGLTCLCGESIGSAMVYCQTLSTANKYIQKYYDSPYQCTEPSCGFQTRDQLPIDNESCLQLGCLGRLVRQYSARDLYDQLSLLSETIKCISQHQQEEFTASSDMLEKLLKSSAFRYIDFGIYGL</sequence>
<dbReference type="InterPro" id="IPR015088">
    <property type="entry name" value="Znf_DNA-dir_DNA_pol_B_alpha"/>
</dbReference>
<dbReference type="Pfam" id="PF08996">
    <property type="entry name" value="zf-DNA_Pol"/>
    <property type="match status" value="1"/>
</dbReference>
<dbReference type="GO" id="GO:0006273">
    <property type="term" value="P:lagging strand elongation"/>
    <property type="evidence" value="ECO:0007669"/>
    <property type="project" value="TreeGrafter"/>
</dbReference>
<dbReference type="GO" id="GO:0000166">
    <property type="term" value="F:nucleotide binding"/>
    <property type="evidence" value="ECO:0007669"/>
    <property type="project" value="InterPro"/>
</dbReference>
<dbReference type="EMBL" id="LN719426">
    <property type="protein sequence ID" value="CEP08177.1"/>
    <property type="molecule type" value="Genomic_DNA"/>
</dbReference>
<comment type="subcellular location">
    <subcellularLocation>
        <location evidence="1">Nucleus</location>
    </subcellularLocation>
</comment>
<dbReference type="InterPro" id="IPR023211">
    <property type="entry name" value="DNA_pol_palm_dom_sf"/>
</dbReference>
<feature type="compositionally biased region" description="Acidic residues" evidence="13">
    <location>
        <begin position="421"/>
        <end position="462"/>
    </location>
</feature>
<dbReference type="STRING" id="35722.A0A0B7MSV0"/>
<gene>
    <name evidence="17" type="primary">PARPA_01486.1 scaffold 1359</name>
</gene>
<dbReference type="SMART" id="SM00486">
    <property type="entry name" value="POLBc"/>
    <property type="match status" value="1"/>
</dbReference>
<feature type="region of interest" description="Disordered" evidence="13">
    <location>
        <begin position="421"/>
        <end position="484"/>
    </location>
</feature>
<comment type="catalytic activity">
    <reaction evidence="12">
        <text>DNA(n) + a 2'-deoxyribonucleoside 5'-triphosphate = DNA(n+1) + diphosphate</text>
        <dbReference type="Rhea" id="RHEA:22508"/>
        <dbReference type="Rhea" id="RHEA-COMP:17339"/>
        <dbReference type="Rhea" id="RHEA-COMP:17340"/>
        <dbReference type="ChEBI" id="CHEBI:33019"/>
        <dbReference type="ChEBI" id="CHEBI:61560"/>
        <dbReference type="ChEBI" id="CHEBI:173112"/>
        <dbReference type="EC" id="2.7.7.7"/>
    </reaction>
</comment>
<dbReference type="EC" id="2.7.7.7" evidence="12"/>
<comment type="similarity">
    <text evidence="2 12">Belongs to the DNA polymerase type-B family.</text>
</comment>
<feature type="domain" description="Zinc finger DNA-directed DNA polymerase family B alpha" evidence="16">
    <location>
        <begin position="1544"/>
        <end position="1654"/>
    </location>
</feature>
<dbReference type="InterPro" id="IPR045846">
    <property type="entry name" value="POLBc_alpha"/>
</dbReference>
<keyword evidence="10 12" id="KW-0238">DNA-binding</keyword>
<keyword evidence="9 12" id="KW-0239">DNA-directed DNA polymerase</keyword>
<evidence type="ECO:0000256" key="3">
    <source>
        <dbReference type="ARBA" id="ARBA00022679"/>
    </source>
</evidence>
<dbReference type="InterPro" id="IPR006133">
    <property type="entry name" value="DNA-dir_DNA_pol_B_exonuc"/>
</dbReference>
<feature type="compositionally biased region" description="Acidic residues" evidence="13">
    <location>
        <begin position="470"/>
        <end position="481"/>
    </location>
</feature>
<evidence type="ECO:0000259" key="16">
    <source>
        <dbReference type="Pfam" id="PF08996"/>
    </source>
</evidence>
<dbReference type="GO" id="GO:0003688">
    <property type="term" value="F:DNA replication origin binding"/>
    <property type="evidence" value="ECO:0007669"/>
    <property type="project" value="TreeGrafter"/>
</dbReference>
<name>A0A0B7MSV0_9FUNG</name>
<protein>
    <recommendedName>
        <fullName evidence="12">DNA polymerase</fullName>
        <ecNumber evidence="12">2.7.7.7</ecNumber>
    </recommendedName>
</protein>
<keyword evidence="3 12" id="KW-0808">Transferase</keyword>
<evidence type="ECO:0000256" key="9">
    <source>
        <dbReference type="ARBA" id="ARBA00022932"/>
    </source>
</evidence>
<feature type="domain" description="DNA-directed DNA polymerase family B multifunctional" evidence="14">
    <location>
        <begin position="1056"/>
        <end position="1496"/>
    </location>
</feature>
<dbReference type="GO" id="GO:0005658">
    <property type="term" value="C:alpha DNA polymerase:primase complex"/>
    <property type="evidence" value="ECO:0007669"/>
    <property type="project" value="TreeGrafter"/>
</dbReference>
<evidence type="ECO:0000256" key="4">
    <source>
        <dbReference type="ARBA" id="ARBA00022695"/>
    </source>
</evidence>
<dbReference type="PROSITE" id="PS00116">
    <property type="entry name" value="DNA_POLYMERASE_B"/>
    <property type="match status" value="1"/>
</dbReference>
<dbReference type="Proteomes" id="UP000054107">
    <property type="component" value="Unassembled WGS sequence"/>
</dbReference>
<dbReference type="GO" id="GO:0003697">
    <property type="term" value="F:single-stranded DNA binding"/>
    <property type="evidence" value="ECO:0007669"/>
    <property type="project" value="TreeGrafter"/>
</dbReference>
<accession>A0A0B7MSV0</accession>
<dbReference type="GO" id="GO:0003682">
    <property type="term" value="F:chromatin binding"/>
    <property type="evidence" value="ECO:0007669"/>
    <property type="project" value="TreeGrafter"/>
</dbReference>
<keyword evidence="11" id="KW-0539">Nucleus</keyword>
<dbReference type="Pfam" id="PF00136">
    <property type="entry name" value="DNA_pol_B"/>
    <property type="match status" value="1"/>
</dbReference>
<dbReference type="SUPFAM" id="SSF53098">
    <property type="entry name" value="Ribonuclease H-like"/>
    <property type="match status" value="1"/>
</dbReference>
<dbReference type="InterPro" id="IPR043502">
    <property type="entry name" value="DNA/RNA_pol_sf"/>
</dbReference>
<dbReference type="InterPro" id="IPR036397">
    <property type="entry name" value="RNaseH_sf"/>
</dbReference>
<dbReference type="GO" id="GO:1902975">
    <property type="term" value="P:mitotic DNA replication initiation"/>
    <property type="evidence" value="ECO:0007669"/>
    <property type="project" value="InterPro"/>
</dbReference>
<evidence type="ECO:0000256" key="11">
    <source>
        <dbReference type="ARBA" id="ARBA00023242"/>
    </source>
</evidence>
<evidence type="ECO:0000256" key="7">
    <source>
        <dbReference type="ARBA" id="ARBA00022771"/>
    </source>
</evidence>
<dbReference type="InterPro" id="IPR012337">
    <property type="entry name" value="RNaseH-like_sf"/>
</dbReference>
<feature type="compositionally biased region" description="Polar residues" evidence="13">
    <location>
        <begin position="182"/>
        <end position="195"/>
    </location>
</feature>
<evidence type="ECO:0000259" key="15">
    <source>
        <dbReference type="Pfam" id="PF03104"/>
    </source>
</evidence>
<feature type="region of interest" description="Disordered" evidence="13">
    <location>
        <begin position="99"/>
        <end position="120"/>
    </location>
</feature>
<dbReference type="InterPro" id="IPR006134">
    <property type="entry name" value="DNA-dir_DNA_pol_B_multi_dom"/>
</dbReference>
<dbReference type="InterPro" id="IPR017964">
    <property type="entry name" value="DNA-dir_DNA_pol_B_CS"/>
</dbReference>
<evidence type="ECO:0000256" key="12">
    <source>
        <dbReference type="RuleBase" id="RU000442"/>
    </source>
</evidence>
<evidence type="ECO:0000313" key="17">
    <source>
        <dbReference type="EMBL" id="CEP08177.1"/>
    </source>
</evidence>
<dbReference type="Gene3D" id="1.10.132.60">
    <property type="entry name" value="DNA polymerase family B, C-terminal domain"/>
    <property type="match status" value="1"/>
</dbReference>
<keyword evidence="5 12" id="KW-0235">DNA replication</keyword>
<feature type="region of interest" description="Disordered" evidence="13">
    <location>
        <begin position="238"/>
        <end position="303"/>
    </location>
</feature>
<keyword evidence="4 12" id="KW-0548">Nucleotidyltransferase</keyword>
<keyword evidence="18" id="KW-1185">Reference proteome</keyword>